<accession>A0A255YTX5</accession>
<dbReference type="InterPro" id="IPR013766">
    <property type="entry name" value="Thioredoxin_domain"/>
</dbReference>
<dbReference type="InterPro" id="IPR047262">
    <property type="entry name" value="PRX-like1"/>
</dbReference>
<dbReference type="RefSeq" id="WP_094457697.1">
    <property type="nucleotide sequence ID" value="NZ_NOXU01000031.1"/>
</dbReference>
<dbReference type="CDD" id="cd02969">
    <property type="entry name" value="PRX_like1"/>
    <property type="match status" value="1"/>
</dbReference>
<organism evidence="3 4">
    <name type="scientific">Niveispirillum lacus</name>
    <dbReference type="NCBI Taxonomy" id="1981099"/>
    <lineage>
        <taxon>Bacteria</taxon>
        <taxon>Pseudomonadati</taxon>
        <taxon>Pseudomonadota</taxon>
        <taxon>Alphaproteobacteria</taxon>
        <taxon>Rhodospirillales</taxon>
        <taxon>Azospirillaceae</taxon>
        <taxon>Niveispirillum</taxon>
    </lineage>
</organism>
<dbReference type="Gene3D" id="3.40.30.10">
    <property type="entry name" value="Glutaredoxin"/>
    <property type="match status" value="1"/>
</dbReference>
<evidence type="ECO:0000313" key="4">
    <source>
        <dbReference type="Proteomes" id="UP000216998"/>
    </source>
</evidence>
<reference evidence="3 4" key="1">
    <citation type="submission" date="2017-07" db="EMBL/GenBank/DDBJ databases">
        <title>Niveispirillum cyanobacteriorum sp. nov., isolated from cyanobacterial aggregates in a eutrophic lake.</title>
        <authorList>
            <person name="Cai H."/>
        </authorList>
    </citation>
    <scope>NUCLEOTIDE SEQUENCE [LARGE SCALE GENOMIC DNA]</scope>
    <source>
        <strain evidence="4">TH1-14</strain>
    </source>
</reference>
<dbReference type="AlphaFoldDB" id="A0A255YTX5"/>
<dbReference type="Pfam" id="PF00578">
    <property type="entry name" value="AhpC-TSA"/>
    <property type="match status" value="1"/>
</dbReference>
<name>A0A255YTX5_9PROT</name>
<dbReference type="InterPro" id="IPR000866">
    <property type="entry name" value="AhpC/TSA"/>
</dbReference>
<dbReference type="InterPro" id="IPR036249">
    <property type="entry name" value="Thioredoxin-like_sf"/>
</dbReference>
<evidence type="ECO:0000313" key="3">
    <source>
        <dbReference type="EMBL" id="OYQ32662.1"/>
    </source>
</evidence>
<dbReference type="Proteomes" id="UP000216998">
    <property type="component" value="Unassembled WGS sequence"/>
</dbReference>
<keyword evidence="1" id="KW-0732">Signal</keyword>
<dbReference type="EMBL" id="NOXU01000031">
    <property type="protein sequence ID" value="OYQ32662.1"/>
    <property type="molecule type" value="Genomic_DNA"/>
</dbReference>
<feature type="domain" description="Thioredoxin" evidence="2">
    <location>
        <begin position="40"/>
        <end position="195"/>
    </location>
</feature>
<dbReference type="GO" id="GO:0016491">
    <property type="term" value="F:oxidoreductase activity"/>
    <property type="evidence" value="ECO:0007669"/>
    <property type="project" value="InterPro"/>
</dbReference>
<feature type="chain" id="PRO_5012693959" evidence="1">
    <location>
        <begin position="34"/>
        <end position="222"/>
    </location>
</feature>
<comment type="caution">
    <text evidence="3">The sequence shown here is derived from an EMBL/GenBank/DDBJ whole genome shotgun (WGS) entry which is preliminary data.</text>
</comment>
<dbReference type="PROSITE" id="PS51352">
    <property type="entry name" value="THIOREDOXIN_2"/>
    <property type="match status" value="1"/>
</dbReference>
<gene>
    <name evidence="3" type="ORF">CHU95_18005</name>
</gene>
<dbReference type="InterPro" id="IPR006311">
    <property type="entry name" value="TAT_signal"/>
</dbReference>
<dbReference type="SUPFAM" id="SSF52833">
    <property type="entry name" value="Thioredoxin-like"/>
    <property type="match status" value="1"/>
</dbReference>
<evidence type="ECO:0000256" key="1">
    <source>
        <dbReference type="SAM" id="SignalP"/>
    </source>
</evidence>
<dbReference type="GO" id="GO:0016209">
    <property type="term" value="F:antioxidant activity"/>
    <property type="evidence" value="ECO:0007669"/>
    <property type="project" value="InterPro"/>
</dbReference>
<protein>
    <submittedName>
        <fullName evidence="3">Thioredoxin family protein</fullName>
    </submittedName>
</protein>
<dbReference type="PROSITE" id="PS51318">
    <property type="entry name" value="TAT"/>
    <property type="match status" value="1"/>
</dbReference>
<feature type="signal peptide" evidence="1">
    <location>
        <begin position="1"/>
        <end position="33"/>
    </location>
</feature>
<sequence length="222" mass="22663">MSFRLTRRSFLNSTATVAGAGIVAPLLSLPALAAPAAAAAVVGQAAPAFSGTNVDGAAVSLADYKGKLVVLEWTNHGCPFVRKHYDSGNMQAVQAEATKAGAVWLTIISSAPGEQGHVSPADAKARAASEKWAATTTILDPTGTIGRAFGAKTTPHMYIIGTDGTLLYDGAIDDKPTADKADIPGSKNYVRAALADIAAGRPVAVSSTRAYGCSVKYAKTTA</sequence>
<dbReference type="PANTHER" id="PTHR43640:SF1">
    <property type="entry name" value="THIOREDOXIN-DEPENDENT PEROXIREDOXIN"/>
    <property type="match status" value="1"/>
</dbReference>
<dbReference type="OrthoDB" id="9809746at2"/>
<keyword evidence="4" id="KW-1185">Reference proteome</keyword>
<proteinExistence type="predicted"/>
<dbReference type="PANTHER" id="PTHR43640">
    <property type="entry name" value="OS07G0260300 PROTEIN"/>
    <property type="match status" value="1"/>
</dbReference>
<evidence type="ECO:0000259" key="2">
    <source>
        <dbReference type="PROSITE" id="PS51352"/>
    </source>
</evidence>